<comment type="caution">
    <text evidence="2">The sequence shown here is derived from an EMBL/GenBank/DDBJ whole genome shotgun (WGS) entry which is preliminary data.</text>
</comment>
<dbReference type="AlphaFoldDB" id="A0A261UBD8"/>
<dbReference type="Proteomes" id="UP000216885">
    <property type="component" value="Unassembled WGS sequence"/>
</dbReference>
<organism evidence="2 3">
    <name type="scientific">Bordetella genomosp. 4</name>
    <dbReference type="NCBI Taxonomy" id="463044"/>
    <lineage>
        <taxon>Bacteria</taxon>
        <taxon>Pseudomonadati</taxon>
        <taxon>Pseudomonadota</taxon>
        <taxon>Betaproteobacteria</taxon>
        <taxon>Burkholderiales</taxon>
        <taxon>Alcaligenaceae</taxon>
        <taxon>Bordetella</taxon>
    </lineage>
</organism>
<accession>A0A261UBD8</accession>
<gene>
    <name evidence="2" type="ORF">CAL20_06325</name>
</gene>
<dbReference type="Gene3D" id="3.10.180.10">
    <property type="entry name" value="2,3-Dihydroxybiphenyl 1,2-Dioxygenase, domain 1"/>
    <property type="match status" value="1"/>
</dbReference>
<evidence type="ECO:0000313" key="3">
    <source>
        <dbReference type="Proteomes" id="UP000216885"/>
    </source>
</evidence>
<keyword evidence="3" id="KW-1185">Reference proteome</keyword>
<dbReference type="Pfam" id="PF13468">
    <property type="entry name" value="Glyoxalase_3"/>
    <property type="match status" value="1"/>
</dbReference>
<evidence type="ECO:0000259" key="1">
    <source>
        <dbReference type="Pfam" id="PF13468"/>
    </source>
</evidence>
<sequence>MQSFLDHIAVVAPDLASGTRFVEQALGVSLQAGGQHPRMGTHNKLLRLGDDVYLEVIAADPAAPAPQRPRWFELDQMTPESTPRLGTWAIRTDDIVAARAACSWDTGPIESMTRGTLAWRITIPADGSLPESGVAPTLIQWDVPSHPANMLDDKGCTLQALELFHSTPERIRDALDTLNLLNSKVQVRSLPTDTSPHLVAHIRTPHGLRMLSTDFSA</sequence>
<evidence type="ECO:0000313" key="2">
    <source>
        <dbReference type="EMBL" id="OZI59229.1"/>
    </source>
</evidence>
<dbReference type="EMBL" id="NEVQ01000008">
    <property type="protein sequence ID" value="OZI59229.1"/>
    <property type="molecule type" value="Genomic_DNA"/>
</dbReference>
<feature type="domain" description="Glyoxalase-like" evidence="1">
    <location>
        <begin position="5"/>
        <end position="178"/>
    </location>
</feature>
<dbReference type="RefSeq" id="WP_094837444.1">
    <property type="nucleotide sequence ID" value="NZ_NEVQ01000008.1"/>
</dbReference>
<dbReference type="InterPro" id="IPR025870">
    <property type="entry name" value="Glyoxalase-like_dom"/>
</dbReference>
<proteinExistence type="predicted"/>
<dbReference type="SUPFAM" id="SSF54593">
    <property type="entry name" value="Glyoxalase/Bleomycin resistance protein/Dihydroxybiphenyl dioxygenase"/>
    <property type="match status" value="1"/>
</dbReference>
<name>A0A261UBD8_9BORD</name>
<reference evidence="2 3" key="1">
    <citation type="submission" date="2017-05" db="EMBL/GenBank/DDBJ databases">
        <title>Complete and WGS of Bordetella genogroups.</title>
        <authorList>
            <person name="Spilker T."/>
            <person name="LiPuma J."/>
        </authorList>
    </citation>
    <scope>NUCLEOTIDE SEQUENCE [LARGE SCALE GENOMIC DNA]</scope>
    <source>
        <strain evidence="2 3">AU9919</strain>
    </source>
</reference>
<dbReference type="InterPro" id="IPR029068">
    <property type="entry name" value="Glyas_Bleomycin-R_OHBP_Dase"/>
</dbReference>
<protein>
    <recommendedName>
        <fullName evidence="1">Glyoxalase-like domain-containing protein</fullName>
    </recommendedName>
</protein>